<accession>A0A8E5MHZ5</accession>
<gene>
    <name evidence="2" type="ORF">UV8b_04703</name>
</gene>
<keyword evidence="3" id="KW-1185">Reference proteome</keyword>
<dbReference type="KEGG" id="uvi:66065481"/>
<dbReference type="GO" id="GO:0042720">
    <property type="term" value="C:mitochondrial inner membrane peptidase complex"/>
    <property type="evidence" value="ECO:0007669"/>
    <property type="project" value="InterPro"/>
</dbReference>
<dbReference type="RefSeq" id="XP_042998135.1">
    <property type="nucleotide sequence ID" value="XM_043142201.1"/>
</dbReference>
<evidence type="ECO:0000256" key="1">
    <source>
        <dbReference type="SAM" id="MobiDB-lite"/>
    </source>
</evidence>
<evidence type="ECO:0000313" key="3">
    <source>
        <dbReference type="Proteomes" id="UP000027002"/>
    </source>
</evidence>
<dbReference type="Pfam" id="PF11093">
    <property type="entry name" value="Mitochondr_Som1"/>
    <property type="match status" value="1"/>
</dbReference>
<feature type="compositionally biased region" description="Gly residues" evidence="1">
    <location>
        <begin position="118"/>
        <end position="129"/>
    </location>
</feature>
<feature type="region of interest" description="Disordered" evidence="1">
    <location>
        <begin position="88"/>
        <end position="129"/>
    </location>
</feature>
<dbReference type="InterPro" id="IPR024645">
    <property type="entry name" value="Mitochondr_Som1"/>
</dbReference>
<dbReference type="Proteomes" id="UP000027002">
    <property type="component" value="Chromosome 4"/>
</dbReference>
<organism evidence="2 3">
    <name type="scientific">Ustilaginoidea virens</name>
    <name type="common">Rice false smut fungus</name>
    <name type="synonym">Villosiclava virens</name>
    <dbReference type="NCBI Taxonomy" id="1159556"/>
    <lineage>
        <taxon>Eukaryota</taxon>
        <taxon>Fungi</taxon>
        <taxon>Dikarya</taxon>
        <taxon>Ascomycota</taxon>
        <taxon>Pezizomycotina</taxon>
        <taxon>Sordariomycetes</taxon>
        <taxon>Hypocreomycetidae</taxon>
        <taxon>Hypocreales</taxon>
        <taxon>Clavicipitaceae</taxon>
        <taxon>Ustilaginoidea</taxon>
    </lineage>
</organism>
<dbReference type="OrthoDB" id="3983163at2759"/>
<sequence length="129" mass="13784">MTPPCHSFPAAELPSRIQLDVHGRRRKHDPPRRGIDLSACQLLSLLQYKCPPEKAASADGPVRCFPVERLFRRCADRKGTFTVETTAWEGGDAASGGHGRGGLGGSSAGPQQWSTGWADGGGRGQVMET</sequence>
<feature type="compositionally biased region" description="Gly residues" evidence="1">
    <location>
        <begin position="93"/>
        <end position="107"/>
    </location>
</feature>
<dbReference type="AlphaFoldDB" id="A0A8E5MHZ5"/>
<name>A0A8E5MHZ5_USTVR</name>
<proteinExistence type="predicted"/>
<evidence type="ECO:0000313" key="2">
    <source>
        <dbReference type="EMBL" id="QUC20462.1"/>
    </source>
</evidence>
<protein>
    <submittedName>
        <fullName evidence="2">Uncharacterized protein</fullName>
    </submittedName>
</protein>
<reference evidence="2" key="1">
    <citation type="submission" date="2020-03" db="EMBL/GenBank/DDBJ databases">
        <title>A mixture of massive structural variations and highly conserved coding sequences in Ustilaginoidea virens genome.</title>
        <authorList>
            <person name="Zhang K."/>
            <person name="Zhao Z."/>
            <person name="Zhang Z."/>
            <person name="Li Y."/>
            <person name="Hsiang T."/>
            <person name="Sun W."/>
        </authorList>
    </citation>
    <scope>NUCLEOTIDE SEQUENCE</scope>
    <source>
        <strain evidence="2">UV-8b</strain>
    </source>
</reference>
<dbReference type="EMBL" id="CP072756">
    <property type="protein sequence ID" value="QUC20462.1"/>
    <property type="molecule type" value="Genomic_DNA"/>
</dbReference>
<dbReference type="GeneID" id="66065481"/>